<protein>
    <submittedName>
        <fullName evidence="6">Iron-containing alcohol dehydrogenase</fullName>
        <ecNumber evidence="6">1.1.1.-</ecNumber>
    </submittedName>
</protein>
<proteinExistence type="inferred from homology"/>
<evidence type="ECO:0000259" key="5">
    <source>
        <dbReference type="Pfam" id="PF25137"/>
    </source>
</evidence>
<dbReference type="InterPro" id="IPR018211">
    <property type="entry name" value="ADH_Fe_CS"/>
</dbReference>
<reference evidence="6 7" key="1">
    <citation type="submission" date="2024-04" db="EMBL/GenBank/DDBJ databases">
        <title>Genome sequencing and metabolic network reconstruction of aminoacids and betaine degradation by Anoxynatronum sibiricum.</title>
        <authorList>
            <person name="Detkova E.N."/>
            <person name="Boltjanskaja Y.V."/>
            <person name="Mardanov A.V."/>
            <person name="Kevbrin V."/>
        </authorList>
    </citation>
    <scope>NUCLEOTIDE SEQUENCE [LARGE SCALE GENOMIC DNA]</scope>
    <source>
        <strain evidence="6 7">Z-7981</strain>
    </source>
</reference>
<organism evidence="6 7">
    <name type="scientific">Anoxynatronum sibiricum</name>
    <dbReference type="NCBI Taxonomy" id="210623"/>
    <lineage>
        <taxon>Bacteria</taxon>
        <taxon>Bacillati</taxon>
        <taxon>Bacillota</taxon>
        <taxon>Clostridia</taxon>
        <taxon>Eubacteriales</taxon>
        <taxon>Clostridiaceae</taxon>
        <taxon>Anoxynatronum</taxon>
    </lineage>
</organism>
<dbReference type="CDD" id="cd08551">
    <property type="entry name" value="Fe-ADH"/>
    <property type="match status" value="1"/>
</dbReference>
<dbReference type="EMBL" id="JBCITM010000013">
    <property type="protein sequence ID" value="MEN1761266.1"/>
    <property type="molecule type" value="Genomic_DNA"/>
</dbReference>
<keyword evidence="3" id="KW-0520">NAD</keyword>
<dbReference type="Proteomes" id="UP001407405">
    <property type="component" value="Unassembled WGS sequence"/>
</dbReference>
<evidence type="ECO:0000256" key="1">
    <source>
        <dbReference type="ARBA" id="ARBA00007358"/>
    </source>
</evidence>
<dbReference type="RefSeq" id="WP_343186563.1">
    <property type="nucleotide sequence ID" value="NZ_JBCITM010000013.1"/>
</dbReference>
<dbReference type="PANTHER" id="PTHR11496">
    <property type="entry name" value="ALCOHOL DEHYDROGENASE"/>
    <property type="match status" value="1"/>
</dbReference>
<comment type="similarity">
    <text evidence="1">Belongs to the iron-containing alcohol dehydrogenase family.</text>
</comment>
<feature type="domain" description="Alcohol dehydrogenase iron-type/glycerol dehydrogenase GldA" evidence="4">
    <location>
        <begin position="13"/>
        <end position="182"/>
    </location>
</feature>
<evidence type="ECO:0000256" key="3">
    <source>
        <dbReference type="ARBA" id="ARBA00023027"/>
    </source>
</evidence>
<evidence type="ECO:0000259" key="4">
    <source>
        <dbReference type="Pfam" id="PF00465"/>
    </source>
</evidence>
<dbReference type="GO" id="GO:0016491">
    <property type="term" value="F:oxidoreductase activity"/>
    <property type="evidence" value="ECO:0007669"/>
    <property type="project" value="UniProtKB-KW"/>
</dbReference>
<dbReference type="Gene3D" id="1.20.1090.10">
    <property type="entry name" value="Dehydroquinate synthase-like - alpha domain"/>
    <property type="match status" value="1"/>
</dbReference>
<dbReference type="Gene3D" id="3.40.50.1970">
    <property type="match status" value="1"/>
</dbReference>
<evidence type="ECO:0000313" key="6">
    <source>
        <dbReference type="EMBL" id="MEN1761266.1"/>
    </source>
</evidence>
<dbReference type="InterPro" id="IPR001670">
    <property type="entry name" value="ADH_Fe/GldA"/>
</dbReference>
<dbReference type="InterPro" id="IPR039697">
    <property type="entry name" value="Alcohol_dehydrogenase_Fe"/>
</dbReference>
<dbReference type="PANTHER" id="PTHR11496:SF102">
    <property type="entry name" value="ALCOHOL DEHYDROGENASE 4"/>
    <property type="match status" value="1"/>
</dbReference>
<accession>A0ABU9VVT4</accession>
<comment type="caution">
    <text evidence="6">The sequence shown here is derived from an EMBL/GenBank/DDBJ whole genome shotgun (WGS) entry which is preliminary data.</text>
</comment>
<dbReference type="PROSITE" id="PS00913">
    <property type="entry name" value="ADH_IRON_1"/>
    <property type="match status" value="1"/>
</dbReference>
<dbReference type="SUPFAM" id="SSF56796">
    <property type="entry name" value="Dehydroquinate synthase-like"/>
    <property type="match status" value="1"/>
</dbReference>
<feature type="domain" description="Fe-containing alcohol dehydrogenase-like C-terminal" evidence="5">
    <location>
        <begin position="193"/>
        <end position="385"/>
    </location>
</feature>
<dbReference type="Pfam" id="PF25137">
    <property type="entry name" value="ADH_Fe_C"/>
    <property type="match status" value="1"/>
</dbReference>
<sequence>MLTATKPFTFTLPTDIHYGPGVVKELPGLLKSEGIRQVLVVTDPGIIKASLLDVLDLLLTEAAVNYAVYEQVSPNPRDTEVETAARMGRETGAQAVIALGGGSPIDCAKAVNVLLSLGEEKIKPFEGKGKVPRPLLPLYTIPTTSGTGSEVTFSSVINDTLNQYKMTVKSPYMAPRAALVDPEMTLDLPDHVTASTGMDALTHAIEAYTVNVANPISDALALQATELISASLVQAYQQGDHLEARSAMMLGSLLAGLAFSHSDVGAVHCMAESLGGRLDLPHGLCNAILLPYVMTFNQPACTARYARLAHAMGCSFSSDEAGAAAAISRVKELSKMVELPSFSHLRISPDDFEEMAVMSANNISTESNPRPMTKDDYLAVFQQAYAGNGTD</sequence>
<evidence type="ECO:0000313" key="7">
    <source>
        <dbReference type="Proteomes" id="UP001407405"/>
    </source>
</evidence>
<gene>
    <name evidence="6" type="ORF">AAIG11_12305</name>
</gene>
<dbReference type="EC" id="1.1.1.-" evidence="6"/>
<dbReference type="InterPro" id="IPR056798">
    <property type="entry name" value="ADH_Fe_C"/>
</dbReference>
<keyword evidence="7" id="KW-1185">Reference proteome</keyword>
<evidence type="ECO:0000256" key="2">
    <source>
        <dbReference type="ARBA" id="ARBA00023002"/>
    </source>
</evidence>
<name>A0ABU9VVT4_9CLOT</name>
<dbReference type="Pfam" id="PF00465">
    <property type="entry name" value="Fe-ADH"/>
    <property type="match status" value="1"/>
</dbReference>
<keyword evidence="2 6" id="KW-0560">Oxidoreductase</keyword>